<feature type="compositionally biased region" description="Low complexity" evidence="1">
    <location>
        <begin position="150"/>
        <end position="160"/>
    </location>
</feature>
<evidence type="ECO:0000256" key="1">
    <source>
        <dbReference type="SAM" id="MobiDB-lite"/>
    </source>
</evidence>
<protein>
    <submittedName>
        <fullName evidence="3">Gephyrin-like molybdotransferase receptor GlpR</fullName>
    </submittedName>
</protein>
<reference evidence="4" key="1">
    <citation type="journal article" date="2019" name="Int. J. Syst. Evol. Microbiol.">
        <title>The Global Catalogue of Microorganisms (GCM) 10K type strain sequencing project: providing services to taxonomists for standard genome sequencing and annotation.</title>
        <authorList>
            <consortium name="The Broad Institute Genomics Platform"/>
            <consortium name="The Broad Institute Genome Sequencing Center for Infectious Disease"/>
            <person name="Wu L."/>
            <person name="Ma J."/>
        </authorList>
    </citation>
    <scope>NUCLEOTIDE SEQUENCE [LARGE SCALE GENOMIC DNA]</scope>
    <source>
        <strain evidence="4">CGMCC 4.7204</strain>
    </source>
</reference>
<dbReference type="InterPro" id="IPR053779">
    <property type="entry name" value="GlpR"/>
</dbReference>
<dbReference type="NCBIfam" id="NF045516">
    <property type="entry name" value="GlpR"/>
    <property type="match status" value="1"/>
</dbReference>
<gene>
    <name evidence="3" type="primary">glpR</name>
    <name evidence="3" type="ORF">ACFOW8_12625</name>
</gene>
<keyword evidence="4" id="KW-1185">Reference proteome</keyword>
<feature type="region of interest" description="Disordered" evidence="1">
    <location>
        <begin position="49"/>
        <end position="160"/>
    </location>
</feature>
<evidence type="ECO:0000313" key="3">
    <source>
        <dbReference type="EMBL" id="MFC4125776.1"/>
    </source>
</evidence>
<keyword evidence="2" id="KW-0472">Membrane</keyword>
<proteinExistence type="predicted"/>
<feature type="region of interest" description="Disordered" evidence="1">
    <location>
        <begin position="172"/>
        <end position="199"/>
    </location>
</feature>
<evidence type="ECO:0000256" key="2">
    <source>
        <dbReference type="SAM" id="Phobius"/>
    </source>
</evidence>
<evidence type="ECO:0000313" key="4">
    <source>
        <dbReference type="Proteomes" id="UP001595767"/>
    </source>
</evidence>
<feature type="transmembrane region" description="Helical" evidence="2">
    <location>
        <begin position="220"/>
        <end position="236"/>
    </location>
</feature>
<feature type="transmembrane region" description="Helical" evidence="2">
    <location>
        <begin position="6"/>
        <end position="23"/>
    </location>
</feature>
<dbReference type="EMBL" id="JBHSBA010000005">
    <property type="protein sequence ID" value="MFC4125776.1"/>
    <property type="molecule type" value="Genomic_DNA"/>
</dbReference>
<feature type="transmembrane region" description="Helical" evidence="2">
    <location>
        <begin position="242"/>
        <end position="260"/>
    </location>
</feature>
<feature type="compositionally biased region" description="Low complexity" evidence="1">
    <location>
        <begin position="120"/>
        <end position="131"/>
    </location>
</feature>
<feature type="region of interest" description="Disordered" evidence="1">
    <location>
        <begin position="282"/>
        <end position="302"/>
    </location>
</feature>
<name>A0ABV8L500_9NOCA</name>
<comment type="caution">
    <text evidence="3">The sequence shown here is derived from an EMBL/GenBank/DDBJ whole genome shotgun (WGS) entry which is preliminary data.</text>
</comment>
<accession>A0ABV8L500</accession>
<organism evidence="3 4">
    <name type="scientific">Nocardia rhizosphaerae</name>
    <dbReference type="NCBI Taxonomy" id="1691571"/>
    <lineage>
        <taxon>Bacteria</taxon>
        <taxon>Bacillati</taxon>
        <taxon>Actinomycetota</taxon>
        <taxon>Actinomycetes</taxon>
        <taxon>Mycobacteriales</taxon>
        <taxon>Nocardiaceae</taxon>
        <taxon>Nocardia</taxon>
    </lineage>
</organism>
<dbReference type="Proteomes" id="UP001595767">
    <property type="component" value="Unassembled WGS sequence"/>
</dbReference>
<sequence length="351" mass="38503">MPNSILWIGLVVLWVFVLFPILADRHPRIRRTTDAALATRVLHRGGDRRRIRIGAAGGHDSDPDYRPRVLTKRSHRTDSEDRMTTPADEPVTEADDESLTPTPELEATAKDDQVPDLAAEESGGAADSAVGEADDAVAERDSDAADPAEATDPGVAADVDDVPVAAARIPPAPPARLEDVAEPPPAEDDDFVPNRRGRGGYDPEADAIARAARYSFRQRAVLGLIIAVILFAAFGLLLNSMFWWACGLSTAVLVGYLAYLRKQVHVEEEIRRRRAARLVRGKRREETVPAPAEATAKRTMDRDTARALRRRSSLLDTDDEDPMFEHLETFDPATARALRTRVEDLGRAVGE</sequence>
<dbReference type="RefSeq" id="WP_378550389.1">
    <property type="nucleotide sequence ID" value="NZ_JBHSBA010000005.1"/>
</dbReference>
<keyword evidence="2" id="KW-1133">Transmembrane helix</keyword>
<keyword evidence="2" id="KW-0812">Transmembrane</keyword>